<evidence type="ECO:0000259" key="17">
    <source>
        <dbReference type="Pfam" id="PF04324"/>
    </source>
</evidence>
<proteinExistence type="inferred from homology"/>
<evidence type="ECO:0000256" key="2">
    <source>
        <dbReference type="ARBA" id="ARBA00010429"/>
    </source>
</evidence>
<comment type="similarity">
    <text evidence="2">Belongs to the nitrite and sulfite reductase 4Fe-4S domain family.</text>
</comment>
<dbReference type="PIRSF" id="PIRSF037149">
    <property type="entry name" value="NirB"/>
    <property type="match status" value="1"/>
</dbReference>
<evidence type="ECO:0000256" key="7">
    <source>
        <dbReference type="ARBA" id="ARBA00022723"/>
    </source>
</evidence>
<sequence>MQKLVIIGAGMASGRAIEHLLEAAPGAFDITLFNAEPRGNYNRIMLSPVLSGEKTYEEIVTHDADWYEANGVTCRFGEKVVEVDRARKVVVGEKGEVPYDQLIFATGSNAFIIPMPGHDLPGVVTFRDLEDTGAMIEAAGKPGSRAVVIGGGLLGLEAAAALRLRGMDVTVLHIATHLMERQLDPAAGYLLKKDLERRGINVILEAQSKEIVGNGRAEQVNLADGTELPCDIVVMAVGIRPAVSLAQECGLACGRAIEVDAQMRTSDPSVFALGECVEFEGNLFGLVAPLYDQAKVLAATLTGGEATFAMRELSTKLKVTGCDLFSAGDFAEGEGREDIVFRDPARGVYKRLVIENDTLVGAVMYGDTADGNWFFGLIKDGEDISDIRETLIFGPGFLGGDTADPLSAVAALPPEAEICGCNGVCKGDIVAAIDGGATDLGALRATTKASASCGTCTGLVEQVLAVTLGDGFQMPTAQPICGCCDLTHEDVRRLIKSQELKSQEAVWQELGWKTLNGCHVCRPAVNYYLLADWPIEYQDDPQSRFVNERNHANIQKDGTYSVMPRMWGGMTDAAELRAIADAAEKYGAAVKVTGGQRIDLLGITKEDLPHIWRDLNEAGMVSGHAYSKGLRTVKTCVGSDWCRFGTQDSTGLGIKLEKLLWGSWTPHKVKLGVSGCPRNCAEATCKDVGIVCVDSGYQISVAGAAGMEVKETEPLATVKTEDEVLEWTVAFIQLYREGAKYLDRPYKWVAKVGLNWIVEHLSDADTRRALNARFELSQSVYRTDPWAAEVAKSERYTPLADLTLEAAE</sequence>
<feature type="domain" description="Nitrite/Sulfite reductase ferredoxin-like" evidence="16">
    <location>
        <begin position="555"/>
        <end position="618"/>
    </location>
</feature>
<dbReference type="InterPro" id="IPR052034">
    <property type="entry name" value="NasD-like"/>
</dbReference>
<keyword evidence="8 14" id="KW-0274">FAD</keyword>
<keyword evidence="3" id="KW-0004">4Fe-4S</keyword>
<comment type="cofactor">
    <cofactor evidence="13">
        <name>[2Fe-2S] cluster</name>
        <dbReference type="ChEBI" id="CHEBI:190135"/>
    </cofactor>
</comment>
<feature type="domain" description="BFD-like [2Fe-2S]-binding" evidence="17">
    <location>
        <begin position="418"/>
        <end position="465"/>
    </location>
</feature>
<evidence type="ECO:0000256" key="12">
    <source>
        <dbReference type="ARBA" id="ARBA00023063"/>
    </source>
</evidence>
<feature type="domain" description="NADH-rubredoxin oxidoreductase C-terminal" evidence="19">
    <location>
        <begin position="314"/>
        <end position="381"/>
    </location>
</feature>
<comment type="caution">
    <text evidence="20">The sequence shown here is derived from an EMBL/GenBank/DDBJ whole genome shotgun (WGS) entry which is preliminary data.</text>
</comment>
<evidence type="ECO:0000256" key="11">
    <source>
        <dbReference type="ARBA" id="ARBA00023014"/>
    </source>
</evidence>
<dbReference type="Pfam" id="PF03460">
    <property type="entry name" value="NIR_SIR_ferr"/>
    <property type="match status" value="1"/>
</dbReference>
<keyword evidence="10" id="KW-0408">Iron</keyword>
<evidence type="ECO:0000259" key="19">
    <source>
        <dbReference type="Pfam" id="PF18267"/>
    </source>
</evidence>
<keyword evidence="12 14" id="KW-0534">Nitrate assimilation</keyword>
<protein>
    <submittedName>
        <fullName evidence="20">Nitrite reductase large subunit NirB</fullName>
    </submittedName>
</protein>
<dbReference type="InterPro" id="IPR017121">
    <property type="entry name" value="Nitrite_Rdtase_lsu"/>
</dbReference>
<evidence type="ECO:0000259" key="16">
    <source>
        <dbReference type="Pfam" id="PF03460"/>
    </source>
</evidence>
<feature type="domain" description="Nitrite/sulphite reductase 4Fe-4S" evidence="15">
    <location>
        <begin position="628"/>
        <end position="762"/>
    </location>
</feature>
<feature type="domain" description="FAD/NAD(P)-binding" evidence="18">
    <location>
        <begin position="3"/>
        <end position="277"/>
    </location>
</feature>
<evidence type="ECO:0000256" key="13">
    <source>
        <dbReference type="ARBA" id="ARBA00034078"/>
    </source>
</evidence>
<evidence type="ECO:0000256" key="5">
    <source>
        <dbReference type="ARBA" id="ARBA00022630"/>
    </source>
</evidence>
<dbReference type="PANTHER" id="PTHR43809">
    <property type="entry name" value="NITRITE REDUCTASE (NADH) LARGE SUBUNIT"/>
    <property type="match status" value="1"/>
</dbReference>
<evidence type="ECO:0000256" key="6">
    <source>
        <dbReference type="ARBA" id="ARBA00022714"/>
    </source>
</evidence>
<evidence type="ECO:0000259" key="15">
    <source>
        <dbReference type="Pfam" id="PF01077"/>
    </source>
</evidence>
<dbReference type="InterPro" id="IPR006067">
    <property type="entry name" value="NO2/SO3_Rdtase_4Fe4S_dom"/>
</dbReference>
<dbReference type="Proteomes" id="UP000756530">
    <property type="component" value="Unassembled WGS sequence"/>
</dbReference>
<comment type="cofactor">
    <cofactor evidence="1 14">
        <name>FAD</name>
        <dbReference type="ChEBI" id="CHEBI:57692"/>
    </cofactor>
</comment>
<dbReference type="Pfam" id="PF18267">
    <property type="entry name" value="Rubredoxin_C"/>
    <property type="match status" value="1"/>
</dbReference>
<dbReference type="EMBL" id="JAHUZE010000003">
    <property type="protein sequence ID" value="MBV7379771.1"/>
    <property type="molecule type" value="Genomic_DNA"/>
</dbReference>
<keyword evidence="11" id="KW-0411">Iron-sulfur</keyword>
<dbReference type="InterPro" id="IPR023753">
    <property type="entry name" value="FAD/NAD-binding_dom"/>
</dbReference>
<dbReference type="InterPro" id="IPR041575">
    <property type="entry name" value="Rubredoxin_C"/>
</dbReference>
<keyword evidence="6" id="KW-0001">2Fe-2S</keyword>
<dbReference type="CDD" id="cd19944">
    <property type="entry name" value="NirB_Fer2_BFD-like_2"/>
    <property type="match status" value="1"/>
</dbReference>
<evidence type="ECO:0000256" key="1">
    <source>
        <dbReference type="ARBA" id="ARBA00001974"/>
    </source>
</evidence>
<evidence type="ECO:0000256" key="10">
    <source>
        <dbReference type="ARBA" id="ARBA00023004"/>
    </source>
</evidence>
<evidence type="ECO:0000313" key="21">
    <source>
        <dbReference type="Proteomes" id="UP000756530"/>
    </source>
</evidence>
<keyword evidence="5 14" id="KW-0285">Flavoprotein</keyword>
<accession>A0ABS6T5F8</accession>
<dbReference type="Pfam" id="PF01077">
    <property type="entry name" value="NIR_SIR"/>
    <property type="match status" value="1"/>
</dbReference>
<dbReference type="Pfam" id="PF07992">
    <property type="entry name" value="Pyr_redox_2"/>
    <property type="match status" value="1"/>
</dbReference>
<keyword evidence="4" id="KW-0349">Heme</keyword>
<dbReference type="Pfam" id="PF04324">
    <property type="entry name" value="Fer2_BFD"/>
    <property type="match status" value="2"/>
</dbReference>
<evidence type="ECO:0000256" key="8">
    <source>
        <dbReference type="ARBA" id="ARBA00022827"/>
    </source>
</evidence>
<evidence type="ECO:0000259" key="18">
    <source>
        <dbReference type="Pfam" id="PF07992"/>
    </source>
</evidence>
<name>A0ABS6T5F8_9RHOB</name>
<evidence type="ECO:0000256" key="14">
    <source>
        <dbReference type="PIRNR" id="PIRNR037149"/>
    </source>
</evidence>
<dbReference type="CDD" id="cd19943">
    <property type="entry name" value="NirB_Fer2_BFD-like_1"/>
    <property type="match status" value="1"/>
</dbReference>
<keyword evidence="9" id="KW-0560">Oxidoreductase</keyword>
<feature type="domain" description="BFD-like [2Fe-2S]-binding" evidence="17">
    <location>
        <begin position="480"/>
        <end position="529"/>
    </location>
</feature>
<evidence type="ECO:0000256" key="4">
    <source>
        <dbReference type="ARBA" id="ARBA00022617"/>
    </source>
</evidence>
<dbReference type="InterPro" id="IPR006066">
    <property type="entry name" value="NO2/SO3_Rdtase_FeS/sirohaem_BS"/>
</dbReference>
<gene>
    <name evidence="20" type="primary">nirB</name>
    <name evidence="20" type="ORF">KJP28_12635</name>
</gene>
<dbReference type="InterPro" id="IPR007419">
    <property type="entry name" value="BFD-like_2Fe2S-bd_dom"/>
</dbReference>
<dbReference type="InterPro" id="IPR012744">
    <property type="entry name" value="Nitri_red_NirB"/>
</dbReference>
<dbReference type="InterPro" id="IPR005117">
    <property type="entry name" value="NiRdtase/SiRdtase_haem-b_fer"/>
</dbReference>
<dbReference type="NCBIfam" id="TIGR02374">
    <property type="entry name" value="nitri_red_nirB"/>
    <property type="match status" value="1"/>
</dbReference>
<keyword evidence="7" id="KW-0479">Metal-binding</keyword>
<organism evidence="20 21">
    <name type="scientific">Maritimibacter dapengensis</name>
    <dbReference type="NCBI Taxonomy" id="2836868"/>
    <lineage>
        <taxon>Bacteria</taxon>
        <taxon>Pseudomonadati</taxon>
        <taxon>Pseudomonadota</taxon>
        <taxon>Alphaproteobacteria</taxon>
        <taxon>Rhodobacterales</taxon>
        <taxon>Roseobacteraceae</taxon>
        <taxon>Maritimibacter</taxon>
    </lineage>
</organism>
<keyword evidence="21" id="KW-1185">Reference proteome</keyword>
<evidence type="ECO:0000256" key="9">
    <source>
        <dbReference type="ARBA" id="ARBA00023002"/>
    </source>
</evidence>
<reference evidence="20 21" key="1">
    <citation type="submission" date="2021-05" db="EMBL/GenBank/DDBJ databases">
        <title>Culturable bacteria isolated from Daya Bay.</title>
        <authorList>
            <person name="Zheng W."/>
            <person name="Yu S."/>
            <person name="Huang Y."/>
        </authorList>
    </citation>
    <scope>NUCLEOTIDE SEQUENCE [LARGE SCALE GENOMIC DNA]</scope>
    <source>
        <strain evidence="20 21">DP4N28-5</strain>
    </source>
</reference>
<evidence type="ECO:0000256" key="3">
    <source>
        <dbReference type="ARBA" id="ARBA00022485"/>
    </source>
</evidence>
<dbReference type="PANTHER" id="PTHR43809:SF1">
    <property type="entry name" value="NITRITE REDUCTASE (NADH) LARGE SUBUNIT"/>
    <property type="match status" value="1"/>
</dbReference>
<evidence type="ECO:0000313" key="20">
    <source>
        <dbReference type="EMBL" id="MBV7379771.1"/>
    </source>
</evidence>
<dbReference type="RefSeq" id="WP_218392964.1">
    <property type="nucleotide sequence ID" value="NZ_JAHUZE010000003.1"/>
</dbReference>
<dbReference type="PROSITE" id="PS00365">
    <property type="entry name" value="NIR_SIR"/>
    <property type="match status" value="1"/>
</dbReference>